<evidence type="ECO:0000313" key="4">
    <source>
        <dbReference type="EMBL" id="SHK87210.1"/>
    </source>
</evidence>
<dbReference type="OrthoDB" id="1219342at2"/>
<organism evidence="4 5">
    <name type="scientific">Chishuiella changwenlii</name>
    <dbReference type="NCBI Taxonomy" id="1434701"/>
    <lineage>
        <taxon>Bacteria</taxon>
        <taxon>Pseudomonadati</taxon>
        <taxon>Bacteroidota</taxon>
        <taxon>Flavobacteriia</taxon>
        <taxon>Flavobacteriales</taxon>
        <taxon>Weeksellaceae</taxon>
        <taxon>Chishuiella</taxon>
    </lineage>
</organism>
<keyword evidence="6" id="KW-1185">Reference proteome</keyword>
<keyword evidence="1" id="KW-1133">Transmembrane helix</keyword>
<dbReference type="EMBL" id="FRBH01000004">
    <property type="protein sequence ID" value="SHK87210.1"/>
    <property type="molecule type" value="Genomic_DNA"/>
</dbReference>
<feature type="transmembrane region" description="Helical" evidence="1">
    <location>
        <begin position="448"/>
        <end position="467"/>
    </location>
</feature>
<sequence>MANNLNVLLDLSKKLFNNTLNNVNQLINRGIGSLKKALESLGSLTIRVFTHFGKKITEITGKLITLGNKFGGISQSFNSFSRTANFNPLKVSLTQVNVVIMNAQKSVANLGNNLRNTLNQASTAGNSTGGSLSKLKDGLNTVSEIGKKLDFVNDINKTKVALEQMGVVDVDKTAASVNRLSKRMGEDPNKIAHVANTITKQMGGSMDENIALFEQAVSKGANLNSDMLAKLQEAPASLNEMGMPVKDYLAIMAQVGKDGILPETIFSSLENGGLKFQEFGKIQEGVLSKIGMNQKDLEGKSTWDNLQTVLNAMEKAGLSIDEKQKGLNNLFKGAGEDRGKTLLDGLAKGVPNFDAMKEVDAPGTALKDITSGVESAVADITGPFVPYMEAIEPLSGMIETITSLIPLWTAAQGYLNIALFANPVGLIVLAVGVLIGLIAVAIYKWDEWGAALLQFMGPIGWIINAFMSIKNNWESIIEAFKTEGIIGGLKRIRLVLFDALIKPLQQILEMINEYDPTDFSTKMLNSVKDFRKNNGLITNEELKVKTEDKKPKTGVAPEGAVFNTTGSTSLYGVNDNKKGKGLGVSSGLGNNKTTGDINKVTGQANQVKKIDIRIDAFNKGGINVTNAGGAGMSVDEVERWMKEMLNRIIIDADNAVT</sequence>
<reference evidence="4" key="2">
    <citation type="submission" date="2016-11" db="EMBL/GenBank/DDBJ databases">
        <authorList>
            <person name="Jaros S."/>
            <person name="Januszkiewicz K."/>
            <person name="Wedrychowicz H."/>
        </authorList>
    </citation>
    <scope>NUCLEOTIDE SEQUENCE [LARGE SCALE GENOMIC DNA]</scope>
    <source>
        <strain evidence="4">DSM 27989</strain>
    </source>
</reference>
<reference evidence="3" key="5">
    <citation type="submission" date="2024-05" db="EMBL/GenBank/DDBJ databases">
        <authorList>
            <person name="Sun Q."/>
            <person name="Zhou Y."/>
        </authorList>
    </citation>
    <scope>NUCLEOTIDE SEQUENCE</scope>
    <source>
        <strain evidence="3">CGMCC 1.12707</strain>
    </source>
</reference>
<evidence type="ECO:0000313" key="6">
    <source>
        <dbReference type="Proteomes" id="UP000650994"/>
    </source>
</evidence>
<feature type="domain" description="Phage tail tape measure protein" evidence="2">
    <location>
        <begin position="162"/>
        <end position="331"/>
    </location>
</feature>
<evidence type="ECO:0000259" key="2">
    <source>
        <dbReference type="Pfam" id="PF10145"/>
    </source>
</evidence>
<reference evidence="3" key="1">
    <citation type="journal article" date="2014" name="Int. J. Syst. Evol. Microbiol.">
        <title>Complete genome of a new Firmicutes species belonging to the dominant human colonic microbiota ('Ruminococcus bicirculans') reveals two chromosomes and a selective capacity to utilize plant glucans.</title>
        <authorList>
            <consortium name="NISC Comparative Sequencing Program"/>
            <person name="Wegmann U."/>
            <person name="Louis P."/>
            <person name="Goesmann A."/>
            <person name="Henrissat B."/>
            <person name="Duncan S.H."/>
            <person name="Flint H.J."/>
        </authorList>
    </citation>
    <scope>NUCLEOTIDE SEQUENCE</scope>
    <source>
        <strain evidence="3">CGMCC 1.12707</strain>
    </source>
</reference>
<dbReference type="Proteomes" id="UP000650994">
    <property type="component" value="Unassembled WGS sequence"/>
</dbReference>
<evidence type="ECO:0000256" key="1">
    <source>
        <dbReference type="SAM" id="Phobius"/>
    </source>
</evidence>
<dbReference type="STRING" id="1434701.SAMN05443634_104111"/>
<evidence type="ECO:0000313" key="3">
    <source>
        <dbReference type="EMBL" id="GGE89404.1"/>
    </source>
</evidence>
<dbReference type="InterPro" id="IPR010090">
    <property type="entry name" value="Phage_tape_meas"/>
</dbReference>
<evidence type="ECO:0000313" key="5">
    <source>
        <dbReference type="Proteomes" id="UP000184120"/>
    </source>
</evidence>
<feature type="transmembrane region" description="Helical" evidence="1">
    <location>
        <begin position="417"/>
        <end position="442"/>
    </location>
</feature>
<dbReference type="EMBL" id="BMFL01000002">
    <property type="protein sequence ID" value="GGE89404.1"/>
    <property type="molecule type" value="Genomic_DNA"/>
</dbReference>
<dbReference type="Pfam" id="PF10145">
    <property type="entry name" value="PhageMin_Tail"/>
    <property type="match status" value="1"/>
</dbReference>
<keyword evidence="1" id="KW-0472">Membrane</keyword>
<gene>
    <name evidence="3" type="ORF">GCM10010984_03800</name>
    <name evidence="4" type="ORF">SAMN05443634_104111</name>
</gene>
<dbReference type="RefSeq" id="WP_143147246.1">
    <property type="nucleotide sequence ID" value="NZ_BMFL01000002.1"/>
</dbReference>
<accession>A0A1M6W0G4</accession>
<reference evidence="5" key="3">
    <citation type="submission" date="2016-11" db="EMBL/GenBank/DDBJ databases">
        <authorList>
            <person name="Varghese N."/>
            <person name="Submissions S."/>
        </authorList>
    </citation>
    <scope>NUCLEOTIDE SEQUENCE [LARGE SCALE GENOMIC DNA]</scope>
    <source>
        <strain evidence="5">DSM 27989</strain>
    </source>
</reference>
<reference evidence="6" key="4">
    <citation type="journal article" date="2019" name="Int. J. Syst. Evol. Microbiol.">
        <title>The Global Catalogue of Microorganisms (GCM) 10K type strain sequencing project: providing services to taxonomists for standard genome sequencing and annotation.</title>
        <authorList>
            <consortium name="The Broad Institute Genomics Platform"/>
            <consortium name="The Broad Institute Genome Sequencing Center for Infectious Disease"/>
            <person name="Wu L."/>
            <person name="Ma J."/>
        </authorList>
    </citation>
    <scope>NUCLEOTIDE SEQUENCE [LARGE SCALE GENOMIC DNA]</scope>
    <source>
        <strain evidence="6">CGMCC 1.12707</strain>
    </source>
</reference>
<proteinExistence type="predicted"/>
<protein>
    <submittedName>
        <fullName evidence="4">Phage-related minor tail protein</fullName>
    </submittedName>
</protein>
<name>A0A1M6W0G4_9FLAO</name>
<dbReference type="Proteomes" id="UP000184120">
    <property type="component" value="Unassembled WGS sequence"/>
</dbReference>
<dbReference type="AlphaFoldDB" id="A0A1M6W0G4"/>
<keyword evidence="1" id="KW-0812">Transmembrane</keyword>